<comment type="caution">
    <text evidence="2">The sequence shown here is derived from an EMBL/GenBank/DDBJ whole genome shotgun (WGS) entry which is preliminary data.</text>
</comment>
<organism evidence="2 3">
    <name type="scientific">Hibiscus sabdariffa</name>
    <name type="common">roselle</name>
    <dbReference type="NCBI Taxonomy" id="183260"/>
    <lineage>
        <taxon>Eukaryota</taxon>
        <taxon>Viridiplantae</taxon>
        <taxon>Streptophyta</taxon>
        <taxon>Embryophyta</taxon>
        <taxon>Tracheophyta</taxon>
        <taxon>Spermatophyta</taxon>
        <taxon>Magnoliopsida</taxon>
        <taxon>eudicotyledons</taxon>
        <taxon>Gunneridae</taxon>
        <taxon>Pentapetalae</taxon>
        <taxon>rosids</taxon>
        <taxon>malvids</taxon>
        <taxon>Malvales</taxon>
        <taxon>Malvaceae</taxon>
        <taxon>Malvoideae</taxon>
        <taxon>Hibiscus</taxon>
    </lineage>
</organism>
<accession>A0ABR2AM46</accession>
<keyword evidence="3" id="KW-1185">Reference proteome</keyword>
<proteinExistence type="predicted"/>
<feature type="coiled-coil region" evidence="1">
    <location>
        <begin position="85"/>
        <end position="112"/>
    </location>
</feature>
<dbReference type="Proteomes" id="UP001472677">
    <property type="component" value="Unassembled WGS sequence"/>
</dbReference>
<sequence>MQPYKYGNAIHIIWQCNPTHVAIQSYTYGNTMQMIWQCNPTHVAIQSYTYGKPFSFGHPSVESVANRLFNNNTPPLNDNSRLLVEAQQKERINEILQNYNEASRQSDAAKEKQKVLAQQASGRETNLWWEAPIEELNLQELEELDSRYTKHINELYDTISKKVAAPADAN</sequence>
<evidence type="ECO:0000313" key="2">
    <source>
        <dbReference type="EMBL" id="KAK8494707.1"/>
    </source>
</evidence>
<name>A0ABR2AM46_9ROSI</name>
<protein>
    <submittedName>
        <fullName evidence="2">Uncharacterized protein</fullName>
    </submittedName>
</protein>
<gene>
    <name evidence="2" type="ORF">V6N12_074524</name>
</gene>
<evidence type="ECO:0000313" key="3">
    <source>
        <dbReference type="Proteomes" id="UP001472677"/>
    </source>
</evidence>
<keyword evidence="1" id="KW-0175">Coiled coil</keyword>
<reference evidence="2 3" key="1">
    <citation type="journal article" date="2024" name="G3 (Bethesda)">
        <title>Genome assembly of Hibiscus sabdariffa L. provides insights into metabolisms of medicinal natural products.</title>
        <authorList>
            <person name="Kim T."/>
        </authorList>
    </citation>
    <scope>NUCLEOTIDE SEQUENCE [LARGE SCALE GENOMIC DNA]</scope>
    <source>
        <strain evidence="2">TK-2024</strain>
        <tissue evidence="2">Old leaves</tissue>
    </source>
</reference>
<dbReference type="EMBL" id="JBBPBM010000507">
    <property type="protein sequence ID" value="KAK8494707.1"/>
    <property type="molecule type" value="Genomic_DNA"/>
</dbReference>
<evidence type="ECO:0000256" key="1">
    <source>
        <dbReference type="SAM" id="Coils"/>
    </source>
</evidence>